<dbReference type="Pfam" id="PF00581">
    <property type="entry name" value="Rhodanese"/>
    <property type="match status" value="1"/>
</dbReference>
<dbReference type="PANTHER" id="PTHR11364">
    <property type="entry name" value="THIOSULFATE SULFERTANSFERASE"/>
    <property type="match status" value="1"/>
</dbReference>
<evidence type="ECO:0000259" key="4">
    <source>
        <dbReference type="PROSITE" id="PS50206"/>
    </source>
</evidence>
<dbReference type="CDD" id="cd01448">
    <property type="entry name" value="TST_Repeat_1"/>
    <property type="match status" value="1"/>
</dbReference>
<accession>A0A316UC14</accession>
<keyword evidence="1" id="KW-0808">Transferase</keyword>
<proteinExistence type="predicted"/>
<dbReference type="GeneID" id="37015397"/>
<dbReference type="InterPro" id="IPR001763">
    <property type="entry name" value="Rhodanese-like_dom"/>
</dbReference>
<evidence type="ECO:0000256" key="2">
    <source>
        <dbReference type="ARBA" id="ARBA00022737"/>
    </source>
</evidence>
<dbReference type="GO" id="GO:0004792">
    <property type="term" value="F:thiosulfate-cyanide sulfurtransferase activity"/>
    <property type="evidence" value="ECO:0007669"/>
    <property type="project" value="TreeGrafter"/>
</dbReference>
<dbReference type="GO" id="GO:0005739">
    <property type="term" value="C:mitochondrion"/>
    <property type="evidence" value="ECO:0007669"/>
    <property type="project" value="TreeGrafter"/>
</dbReference>
<dbReference type="SUPFAM" id="SSF52821">
    <property type="entry name" value="Rhodanese/Cell cycle control phosphatase"/>
    <property type="match status" value="2"/>
</dbReference>
<evidence type="ECO:0000313" key="5">
    <source>
        <dbReference type="EMBL" id="PWN22692.1"/>
    </source>
</evidence>
<feature type="region of interest" description="Disordered" evidence="3">
    <location>
        <begin position="214"/>
        <end position="233"/>
    </location>
</feature>
<dbReference type="SMART" id="SM00450">
    <property type="entry name" value="RHOD"/>
    <property type="match status" value="2"/>
</dbReference>
<keyword evidence="2" id="KW-0677">Repeat</keyword>
<evidence type="ECO:0000313" key="6">
    <source>
        <dbReference type="Proteomes" id="UP000245942"/>
    </source>
</evidence>
<feature type="domain" description="Rhodanese" evidence="4">
    <location>
        <begin position="145"/>
        <end position="293"/>
    </location>
</feature>
<gene>
    <name evidence="5" type="ORF">BCV69DRAFT_289171</name>
</gene>
<dbReference type="EMBL" id="KZ819322">
    <property type="protein sequence ID" value="PWN22692.1"/>
    <property type="molecule type" value="Genomic_DNA"/>
</dbReference>
<dbReference type="Gene3D" id="3.40.250.10">
    <property type="entry name" value="Rhodanese-like domain"/>
    <property type="match status" value="2"/>
</dbReference>
<dbReference type="STRING" id="1684307.A0A316UC14"/>
<sequence>MPNANPPRDPYKEYLACRIPGARWWDVEEVSTKGEEVRNLPHMMPSPGTFAKAAAQRGISPSSHVVCYDTHGLFSSPRTAFTFLAFGHKNVSVLNGGLPAWLDEGGETQEGKVEEEVVAEEYPEPKLKEGWVRDFEEMVANARMGGRGEVVLDARSRGRFNGTDPEPRAGLSSGHIPSSLSLPFPTLIDTHTSKRTGKPYTTLKDQIALYRTFSSETTDSQGRSSSTQGGSPVLDFEKVRQASSAGTTAVTATCGSGMTAAVIWLALRTLGIQSAIYDESWMGWASREKEGVPIAKQKTVEQAS</sequence>
<name>A0A316UC14_9BASI</name>
<reference evidence="5 6" key="1">
    <citation type="journal article" date="2018" name="Mol. Biol. Evol.">
        <title>Broad Genomic Sampling Reveals a Smut Pathogenic Ancestry of the Fungal Clade Ustilaginomycotina.</title>
        <authorList>
            <person name="Kijpornyongpan T."/>
            <person name="Mondo S.J."/>
            <person name="Barry K."/>
            <person name="Sandor L."/>
            <person name="Lee J."/>
            <person name="Lipzen A."/>
            <person name="Pangilinan J."/>
            <person name="LaButti K."/>
            <person name="Hainaut M."/>
            <person name="Henrissat B."/>
            <person name="Grigoriev I.V."/>
            <person name="Spatafora J.W."/>
            <person name="Aime M.C."/>
        </authorList>
    </citation>
    <scope>NUCLEOTIDE SEQUENCE [LARGE SCALE GENOMIC DNA]</scope>
    <source>
        <strain evidence="5 6">MCA 4718</strain>
    </source>
</reference>
<dbReference type="PANTHER" id="PTHR11364:SF27">
    <property type="entry name" value="SULFURTRANSFERASE"/>
    <property type="match status" value="1"/>
</dbReference>
<dbReference type="InterPro" id="IPR045078">
    <property type="entry name" value="TST/MPST-like"/>
</dbReference>
<dbReference type="OrthoDB" id="270167at2759"/>
<evidence type="ECO:0000256" key="3">
    <source>
        <dbReference type="SAM" id="MobiDB-lite"/>
    </source>
</evidence>
<dbReference type="PROSITE" id="PS50206">
    <property type="entry name" value="RHODANESE_3"/>
    <property type="match status" value="2"/>
</dbReference>
<protein>
    <submittedName>
        <fullName evidence="5">Rhodanese-like protein</fullName>
    </submittedName>
</protein>
<dbReference type="RefSeq" id="XP_025349852.1">
    <property type="nucleotide sequence ID" value="XM_025493663.1"/>
</dbReference>
<dbReference type="Proteomes" id="UP000245942">
    <property type="component" value="Unassembled WGS sequence"/>
</dbReference>
<feature type="domain" description="Rhodanese" evidence="4">
    <location>
        <begin position="6"/>
        <end position="110"/>
    </location>
</feature>
<feature type="compositionally biased region" description="Low complexity" evidence="3">
    <location>
        <begin position="217"/>
        <end position="231"/>
    </location>
</feature>
<evidence type="ECO:0000256" key="1">
    <source>
        <dbReference type="ARBA" id="ARBA00022679"/>
    </source>
</evidence>
<organism evidence="5 6">
    <name type="scientific">Pseudomicrostroma glucosiphilum</name>
    <dbReference type="NCBI Taxonomy" id="1684307"/>
    <lineage>
        <taxon>Eukaryota</taxon>
        <taxon>Fungi</taxon>
        <taxon>Dikarya</taxon>
        <taxon>Basidiomycota</taxon>
        <taxon>Ustilaginomycotina</taxon>
        <taxon>Exobasidiomycetes</taxon>
        <taxon>Microstromatales</taxon>
        <taxon>Microstromatales incertae sedis</taxon>
        <taxon>Pseudomicrostroma</taxon>
    </lineage>
</organism>
<keyword evidence="6" id="KW-1185">Reference proteome</keyword>
<dbReference type="InterPro" id="IPR036873">
    <property type="entry name" value="Rhodanese-like_dom_sf"/>
</dbReference>
<dbReference type="AlphaFoldDB" id="A0A316UC14"/>